<gene>
    <name evidence="2" type="primary">RvY_09394-1</name>
    <name evidence="2" type="synonym">RvY_09394.1</name>
    <name evidence="2" type="ORF">RvY_09394</name>
</gene>
<dbReference type="Gene3D" id="3.90.70.10">
    <property type="entry name" value="Cysteine proteinases"/>
    <property type="match status" value="1"/>
</dbReference>
<reference evidence="2 3" key="1">
    <citation type="journal article" date="2016" name="Nat. Commun.">
        <title>Extremotolerant tardigrade genome and improved radiotolerance of human cultured cells by tardigrade-unique protein.</title>
        <authorList>
            <person name="Hashimoto T."/>
            <person name="Horikawa D.D."/>
            <person name="Saito Y."/>
            <person name="Kuwahara H."/>
            <person name="Kozuka-Hata H."/>
            <person name="Shin-I T."/>
            <person name="Minakuchi Y."/>
            <person name="Ohishi K."/>
            <person name="Motoyama A."/>
            <person name="Aizu T."/>
            <person name="Enomoto A."/>
            <person name="Kondo K."/>
            <person name="Tanaka S."/>
            <person name="Hara Y."/>
            <person name="Koshikawa S."/>
            <person name="Sagara H."/>
            <person name="Miura T."/>
            <person name="Yokobori S."/>
            <person name="Miyagawa K."/>
            <person name="Suzuki Y."/>
            <person name="Kubo T."/>
            <person name="Oyama M."/>
            <person name="Kohara Y."/>
            <person name="Fujiyama A."/>
            <person name="Arakawa K."/>
            <person name="Katayama T."/>
            <person name="Toyoda A."/>
            <person name="Kunieda T."/>
        </authorList>
    </citation>
    <scope>NUCLEOTIDE SEQUENCE [LARGE SCALE GENOMIC DNA]</scope>
    <source>
        <strain evidence="2 3">YOKOZUNA-1</strain>
    </source>
</reference>
<dbReference type="SUPFAM" id="SSF54001">
    <property type="entry name" value="Cysteine proteinases"/>
    <property type="match status" value="1"/>
</dbReference>
<accession>A0A1D1VIB2</accession>
<proteinExistence type="predicted"/>
<dbReference type="STRING" id="947166.A0A1D1VIB2"/>
<feature type="domain" description="Exonuclease" evidence="1">
    <location>
        <begin position="372"/>
        <end position="553"/>
    </location>
</feature>
<dbReference type="InterPro" id="IPR036397">
    <property type="entry name" value="RNaseH_sf"/>
</dbReference>
<dbReference type="GO" id="GO:0003676">
    <property type="term" value="F:nucleic acid binding"/>
    <property type="evidence" value="ECO:0007669"/>
    <property type="project" value="InterPro"/>
</dbReference>
<dbReference type="SUPFAM" id="SSF53098">
    <property type="entry name" value="Ribonuclease H-like"/>
    <property type="match status" value="1"/>
</dbReference>
<dbReference type="Gene3D" id="4.10.1000.40">
    <property type="match status" value="1"/>
</dbReference>
<sequence>MMGVADSTEELCQTSNLLRVLRALPEATERGLVSSDSFVIEDVGSAVQTWVEFLMERTHLEYHSHAAQAIMQENPLTSLFAWRMLETVHHSGCNHTNQLEKNVFAVSIQYHCQTNYGTPAFDNLLKSSINEYSEWTLTCGCGLQSKTFVSRQVLSYPECIAFTFHLEDGDNVSSFAQLLKAARTTSSKLDRGLCRYGASCSRPNCFFLHPHEMNSEEKHSNESEIPAALWIRQGFDGQTEVVTEQPADISNWLSYELSSVIHREHASGSEEKEDDCYSYTKTAPWSQWYRFGSNDVTPSTQAQAVQFDLEQKMPCVALYVRTGTEDLWPVCPVNPITREVFQKFSDLTASRRWYKPGDVVAVRETETFGPYNIVALDAEFVSLAGAENENLDDSFGKPAMLSVGRVTVVRGNGPLQDQLLMDEYVVARDKVANHLTKYSGIRPGDLSLNLSLKPLDTLKSVYVRLRYLVDAGVRFVGHGINTDFKILNLRVPQAQIIDTVQLYRLPGKRLISLRFLAWYFLRLHIQELSGHDSVEDAMASLYLYRWFERNRNTMISWDDSINSVQSVTFDELLQMMYQVGRSLDWKVSPNRS</sequence>
<dbReference type="PANTHER" id="PTHR15728:SF0">
    <property type="entry name" value="PAN2-PAN3 DEADENYLATION COMPLEX CATALYTIC SUBUNIT PAN2"/>
    <property type="match status" value="1"/>
</dbReference>
<dbReference type="Gene3D" id="3.30.420.10">
    <property type="entry name" value="Ribonuclease H-like superfamily/Ribonuclease H"/>
    <property type="match status" value="1"/>
</dbReference>
<comment type="caution">
    <text evidence="2">The sequence shown here is derived from an EMBL/GenBank/DDBJ whole genome shotgun (WGS) entry which is preliminary data.</text>
</comment>
<dbReference type="EMBL" id="BDGG01000004">
    <property type="protein sequence ID" value="GAU98218.1"/>
    <property type="molecule type" value="Genomic_DNA"/>
</dbReference>
<evidence type="ECO:0000313" key="3">
    <source>
        <dbReference type="Proteomes" id="UP000186922"/>
    </source>
</evidence>
<protein>
    <recommendedName>
        <fullName evidence="1">Exonuclease domain-containing protein</fullName>
    </recommendedName>
</protein>
<organism evidence="2 3">
    <name type="scientific">Ramazzottius varieornatus</name>
    <name type="common">Water bear</name>
    <name type="synonym">Tardigrade</name>
    <dbReference type="NCBI Taxonomy" id="947166"/>
    <lineage>
        <taxon>Eukaryota</taxon>
        <taxon>Metazoa</taxon>
        <taxon>Ecdysozoa</taxon>
        <taxon>Tardigrada</taxon>
        <taxon>Eutardigrada</taxon>
        <taxon>Parachela</taxon>
        <taxon>Hypsibioidea</taxon>
        <taxon>Ramazzottiidae</taxon>
        <taxon>Ramazzottius</taxon>
    </lineage>
</organism>
<evidence type="ECO:0000313" key="2">
    <source>
        <dbReference type="EMBL" id="GAU98218.1"/>
    </source>
</evidence>
<name>A0A1D1VIB2_RAMVA</name>
<dbReference type="Pfam" id="PF13423">
    <property type="entry name" value="UCH_1"/>
    <property type="match status" value="1"/>
</dbReference>
<dbReference type="PANTHER" id="PTHR15728">
    <property type="entry name" value="DEADENYLATION COMPLEX CATALYTIC SUBUNIT PAN2"/>
    <property type="match status" value="1"/>
</dbReference>
<evidence type="ECO:0000259" key="1">
    <source>
        <dbReference type="SMART" id="SM00479"/>
    </source>
</evidence>
<dbReference type="GO" id="GO:0000289">
    <property type="term" value="P:nuclear-transcribed mRNA poly(A) tail shortening"/>
    <property type="evidence" value="ECO:0007669"/>
    <property type="project" value="TreeGrafter"/>
</dbReference>
<dbReference type="Proteomes" id="UP000186922">
    <property type="component" value="Unassembled WGS sequence"/>
</dbReference>
<dbReference type="InterPro" id="IPR028881">
    <property type="entry name" value="PAN2_UCH_dom"/>
</dbReference>
<keyword evidence="3" id="KW-1185">Reference proteome</keyword>
<dbReference type="SMART" id="SM00479">
    <property type="entry name" value="EXOIII"/>
    <property type="match status" value="1"/>
</dbReference>
<dbReference type="InterPro" id="IPR038765">
    <property type="entry name" value="Papain-like_cys_pep_sf"/>
</dbReference>
<dbReference type="AlphaFoldDB" id="A0A1D1VIB2"/>
<dbReference type="FunFam" id="3.30.420.10:FF:000175">
    <property type="entry name" value="RNA exonuclease 5"/>
    <property type="match status" value="1"/>
</dbReference>
<dbReference type="GO" id="GO:0000932">
    <property type="term" value="C:P-body"/>
    <property type="evidence" value="ECO:0007669"/>
    <property type="project" value="TreeGrafter"/>
</dbReference>
<dbReference type="InterPro" id="IPR050785">
    <property type="entry name" value="PAN2-PAN3_catalytic_subunit"/>
</dbReference>
<dbReference type="Pfam" id="PF00929">
    <property type="entry name" value="RNase_T"/>
    <property type="match status" value="1"/>
</dbReference>
<dbReference type="GO" id="GO:0031251">
    <property type="term" value="C:PAN complex"/>
    <property type="evidence" value="ECO:0007669"/>
    <property type="project" value="TreeGrafter"/>
</dbReference>
<dbReference type="GO" id="GO:0004535">
    <property type="term" value="F:poly(A)-specific ribonuclease activity"/>
    <property type="evidence" value="ECO:0007669"/>
    <property type="project" value="TreeGrafter"/>
</dbReference>
<dbReference type="OrthoDB" id="16516at2759"/>
<dbReference type="InterPro" id="IPR013520">
    <property type="entry name" value="Ribonucl_H"/>
</dbReference>
<dbReference type="InterPro" id="IPR012337">
    <property type="entry name" value="RNaseH-like_sf"/>
</dbReference>